<feature type="transmembrane region" description="Helical" evidence="1">
    <location>
        <begin position="17"/>
        <end position="36"/>
    </location>
</feature>
<keyword evidence="1" id="KW-1133">Transmembrane helix</keyword>
<dbReference type="AlphaFoldDB" id="A0A7G1NIC5"/>
<organism evidence="2 3">
    <name type="scientific">Streptomyces tuirus</name>
    <dbReference type="NCBI Taxonomy" id="68278"/>
    <lineage>
        <taxon>Bacteria</taxon>
        <taxon>Bacillati</taxon>
        <taxon>Actinomycetota</taxon>
        <taxon>Actinomycetes</taxon>
        <taxon>Kitasatosporales</taxon>
        <taxon>Streptomycetaceae</taxon>
        <taxon>Streptomyces</taxon>
    </lineage>
</organism>
<accession>A0A7G1NIC5</accession>
<sequence length="74" mass="8193">MYGMDIPGERRRTVRRLVVMVWALVAVVAGGLTLWMQDSAEPPGPYGWERTDPGDAQHLPPCPTPEACAYVTRP</sequence>
<keyword evidence="1" id="KW-0472">Membrane</keyword>
<proteinExistence type="predicted"/>
<dbReference type="KEGG" id="stui:GCM10017668_47860"/>
<name>A0A7G1NIC5_9ACTN</name>
<dbReference type="Proteomes" id="UP000516373">
    <property type="component" value="Chromosome"/>
</dbReference>
<evidence type="ECO:0000313" key="2">
    <source>
        <dbReference type="EMBL" id="BCL22943.1"/>
    </source>
</evidence>
<dbReference type="EMBL" id="AP023439">
    <property type="protein sequence ID" value="BCL22943.1"/>
    <property type="molecule type" value="Genomic_DNA"/>
</dbReference>
<keyword evidence="1" id="KW-0812">Transmembrane</keyword>
<evidence type="ECO:0000256" key="1">
    <source>
        <dbReference type="SAM" id="Phobius"/>
    </source>
</evidence>
<reference evidence="2 3" key="1">
    <citation type="journal article" date="2014" name="Int. J. Syst. Evol. Microbiol.">
        <title>Complete genome sequence of Corynebacterium casei LMG S-19264T (=DSM 44701T), isolated from a smear-ripened cheese.</title>
        <authorList>
            <consortium name="US DOE Joint Genome Institute (JGI-PGF)"/>
            <person name="Walter F."/>
            <person name="Albersmeier A."/>
            <person name="Kalinowski J."/>
            <person name="Ruckert C."/>
        </authorList>
    </citation>
    <scope>NUCLEOTIDE SEQUENCE [LARGE SCALE GENOMIC DNA]</scope>
    <source>
        <strain evidence="2 3">JCM 4255</strain>
    </source>
</reference>
<gene>
    <name evidence="2" type="ORF">GCM10017668_47860</name>
</gene>
<protein>
    <submittedName>
        <fullName evidence="2">Uncharacterized protein</fullName>
    </submittedName>
</protein>
<evidence type="ECO:0000313" key="3">
    <source>
        <dbReference type="Proteomes" id="UP000516373"/>
    </source>
</evidence>